<feature type="domain" description="SWIM-type" evidence="2">
    <location>
        <begin position="41"/>
        <end position="73"/>
    </location>
</feature>
<name>A0AAT9GMV6_9CREN</name>
<organism evidence="3">
    <name type="scientific">Sulfurisphaera javensis</name>
    <dbReference type="NCBI Taxonomy" id="2049879"/>
    <lineage>
        <taxon>Archaea</taxon>
        <taxon>Thermoproteota</taxon>
        <taxon>Thermoprotei</taxon>
        <taxon>Sulfolobales</taxon>
        <taxon>Sulfolobaceae</taxon>
        <taxon>Sulfurisphaera</taxon>
    </lineage>
</organism>
<dbReference type="AlphaFoldDB" id="A0AAT9GMV6"/>
<evidence type="ECO:0000256" key="1">
    <source>
        <dbReference type="PROSITE-ProRule" id="PRU00325"/>
    </source>
</evidence>
<keyword evidence="1" id="KW-0479">Metal-binding</keyword>
<dbReference type="InterPro" id="IPR007527">
    <property type="entry name" value="Znf_SWIM"/>
</dbReference>
<dbReference type="GO" id="GO:0008270">
    <property type="term" value="F:zinc ion binding"/>
    <property type="evidence" value="ECO:0007669"/>
    <property type="project" value="UniProtKB-KW"/>
</dbReference>
<sequence length="464" mass="55041">MENYSKEVRDRASQLYLEGNVLGLIKKGRLLIGIVKDVDMYRAQYDLDSKKGKCECRLGEKCEHILAIQIAYEKGEYVNLDEIDEKIRNYNKREISWILLTLLEKFPIIANYLSPLEDIRGALARYKNIIKQNPTENIVNNFTDFLNNNKNKITKEDIFEILEAIVSCNTRCFYNFITEKEYDENLMKTLGSIFLEKEIEDKDIARLESIIEKDKYGNLDNLILFLFSNERIKNKLNVRAYLRVLLKRGEKDKILQLIDTDYFSKEEKFDILLQIDEKEAVEFAKFNMLYSKLFEYYYDNEEFSEALEYLKKMIELKDLGGILKDSDKIVSLIKGNNEIIKQLYELADNNVILYPLLIKLYEIATGSLRYDIAASIINKFTSLKDYYIDIVKITGEQRKDKLINILQFLVEQMVEDKKYEDIIQMLKIAKKYMKPDEYENFISQLKEKYKKRKQFYELINKHLT</sequence>
<reference evidence="3" key="1">
    <citation type="submission" date="2024-03" db="EMBL/GenBank/DDBJ databases">
        <title>Complete genome sequence of Sulfurisphaera javensis strain KD-1.</title>
        <authorList>
            <person name="Sakai H."/>
            <person name="Nur N."/>
            <person name="Suwanto A."/>
            <person name="Kurosawa N."/>
        </authorList>
    </citation>
    <scope>NUCLEOTIDE SEQUENCE</scope>
    <source>
        <strain evidence="3">KD-1</strain>
    </source>
</reference>
<dbReference type="KEGG" id="sjv:SJAV_01730"/>
<evidence type="ECO:0000313" key="3">
    <source>
        <dbReference type="EMBL" id="BFH72229.1"/>
    </source>
</evidence>
<dbReference type="RefSeq" id="WP_369610470.1">
    <property type="nucleotide sequence ID" value="NZ_AP031322.1"/>
</dbReference>
<dbReference type="PROSITE" id="PS50966">
    <property type="entry name" value="ZF_SWIM"/>
    <property type="match status" value="1"/>
</dbReference>
<keyword evidence="1" id="KW-0862">Zinc</keyword>
<protein>
    <recommendedName>
        <fullName evidence="2">SWIM-type domain-containing protein</fullName>
    </recommendedName>
</protein>
<gene>
    <name evidence="3" type="ORF">SJAV_01730</name>
</gene>
<accession>A0AAT9GMV6</accession>
<proteinExistence type="predicted"/>
<evidence type="ECO:0000259" key="2">
    <source>
        <dbReference type="PROSITE" id="PS50966"/>
    </source>
</evidence>
<dbReference type="EMBL" id="AP031322">
    <property type="protein sequence ID" value="BFH72229.1"/>
    <property type="molecule type" value="Genomic_DNA"/>
</dbReference>
<keyword evidence="1" id="KW-0863">Zinc-finger</keyword>
<dbReference type="GeneID" id="92353107"/>